<dbReference type="PANTHER" id="PTHR34075">
    <property type="entry name" value="BLR3430 PROTEIN"/>
    <property type="match status" value="1"/>
</dbReference>
<gene>
    <name evidence="2" type="ORF">SAMN05443574_11117</name>
</gene>
<reference evidence="2 3" key="1">
    <citation type="submission" date="2016-10" db="EMBL/GenBank/DDBJ databases">
        <authorList>
            <person name="de Groot N.N."/>
        </authorList>
    </citation>
    <scope>NUCLEOTIDE SEQUENCE [LARGE SCALE GENOMIC DNA]</scope>
    <source>
        <strain evidence="2 3">DSM 3756</strain>
    </source>
</reference>
<dbReference type="STRING" id="28442.SAMN05443574_11117"/>
<organism evidence="2 3">
    <name type="scientific">Haloarcula vallismortis</name>
    <name type="common">Halobacterium vallismortis</name>
    <dbReference type="NCBI Taxonomy" id="28442"/>
    <lineage>
        <taxon>Archaea</taxon>
        <taxon>Methanobacteriati</taxon>
        <taxon>Methanobacteriota</taxon>
        <taxon>Stenosarchaea group</taxon>
        <taxon>Halobacteria</taxon>
        <taxon>Halobacteriales</taxon>
        <taxon>Haloarculaceae</taxon>
        <taxon>Haloarcula</taxon>
    </lineage>
</organism>
<name>A0A1H2XZG6_HALVA</name>
<dbReference type="AlphaFoldDB" id="A0A1H2XZG6"/>
<evidence type="ECO:0000259" key="1">
    <source>
        <dbReference type="Pfam" id="PF01796"/>
    </source>
</evidence>
<dbReference type="Pfam" id="PF01796">
    <property type="entry name" value="OB_ChsH2_C"/>
    <property type="match status" value="1"/>
</dbReference>
<dbReference type="InterPro" id="IPR012340">
    <property type="entry name" value="NA-bd_OB-fold"/>
</dbReference>
<dbReference type="SUPFAM" id="SSF50249">
    <property type="entry name" value="Nucleic acid-binding proteins"/>
    <property type="match status" value="1"/>
</dbReference>
<dbReference type="Proteomes" id="UP000182573">
    <property type="component" value="Unassembled WGS sequence"/>
</dbReference>
<dbReference type="InterPro" id="IPR002878">
    <property type="entry name" value="ChsH2_C"/>
</dbReference>
<accession>A0A1H2XZG6</accession>
<feature type="domain" description="ChsH2 C-terminal OB-fold" evidence="1">
    <location>
        <begin position="51"/>
        <end position="108"/>
    </location>
</feature>
<dbReference type="InterPro" id="IPR052513">
    <property type="entry name" value="Thioester_dehydratase-like"/>
</dbReference>
<protein>
    <recommendedName>
        <fullName evidence="1">ChsH2 C-terminal OB-fold domain-containing protein</fullName>
    </recommendedName>
</protein>
<dbReference type="PANTHER" id="PTHR34075:SF5">
    <property type="entry name" value="BLR3430 PROTEIN"/>
    <property type="match status" value="1"/>
</dbReference>
<evidence type="ECO:0000313" key="3">
    <source>
        <dbReference type="Proteomes" id="UP000182573"/>
    </source>
</evidence>
<sequence>MTESAQDGEYDEWLDSIESGEGYYLECSNGHGWLPPRRVCPRCHDQDLSAVDLPESGEIASHTTITVPTPQFEDDAPYVTAIADFGPVSVTGLVRDVDPDDVAIGDVVGLDVGERVTTGDRAVVFRPR</sequence>
<proteinExistence type="predicted"/>
<evidence type="ECO:0000313" key="2">
    <source>
        <dbReference type="EMBL" id="SDW98200.1"/>
    </source>
</evidence>
<dbReference type="EMBL" id="FNOF01000011">
    <property type="protein sequence ID" value="SDW98200.1"/>
    <property type="molecule type" value="Genomic_DNA"/>
</dbReference>
<dbReference type="RefSeq" id="WP_004518032.1">
    <property type="nucleotide sequence ID" value="NZ_FNOF01000011.1"/>
</dbReference>